<evidence type="ECO:0000313" key="2">
    <source>
        <dbReference type="EMBL" id="GAJ24703.1"/>
    </source>
</evidence>
<feature type="domain" description="ISXO2-like transposase" evidence="1">
    <location>
        <begin position="72"/>
        <end position="134"/>
    </location>
</feature>
<dbReference type="Pfam" id="PF12762">
    <property type="entry name" value="DDE_Tnp_IS1595"/>
    <property type="match status" value="1"/>
</dbReference>
<organism evidence="2">
    <name type="scientific">marine sediment metagenome</name>
    <dbReference type="NCBI Taxonomy" id="412755"/>
    <lineage>
        <taxon>unclassified sequences</taxon>
        <taxon>metagenomes</taxon>
        <taxon>ecological metagenomes</taxon>
    </lineage>
</organism>
<sequence length="135" mass="14784">MVLCKDATVSQRLLVAKSRGISSKFEAGWHLTTAKNGLSAKTLERTLGTSYRVAWTMLQRYRVAMVRAKREPLSGDVEVDETLVGGVKKGGKRGRGTSKCIVVIAVEVRQPKGFGRVRMRYIPDASGANLTPFVC</sequence>
<comment type="caution">
    <text evidence="2">The sequence shown here is derived from an EMBL/GenBank/DDBJ whole genome shotgun (WGS) entry which is preliminary data.</text>
</comment>
<protein>
    <recommendedName>
        <fullName evidence="1">ISXO2-like transposase domain-containing protein</fullName>
    </recommendedName>
</protein>
<dbReference type="InterPro" id="IPR024445">
    <property type="entry name" value="Tnp_ISXO2-like"/>
</dbReference>
<proteinExistence type="predicted"/>
<name>X1V4I9_9ZZZZ</name>
<dbReference type="NCBIfam" id="NF033547">
    <property type="entry name" value="transpos_IS1595"/>
    <property type="match status" value="1"/>
</dbReference>
<dbReference type="AlphaFoldDB" id="X1V4I9"/>
<dbReference type="EMBL" id="BARW01036140">
    <property type="protein sequence ID" value="GAJ24703.1"/>
    <property type="molecule type" value="Genomic_DNA"/>
</dbReference>
<gene>
    <name evidence="2" type="ORF">S12H4_56182</name>
</gene>
<reference evidence="2" key="1">
    <citation type="journal article" date="2014" name="Front. Microbiol.">
        <title>High frequency of phylogenetically diverse reductive dehalogenase-homologous genes in deep subseafloor sedimentary metagenomes.</title>
        <authorList>
            <person name="Kawai M."/>
            <person name="Futagami T."/>
            <person name="Toyoda A."/>
            <person name="Takaki Y."/>
            <person name="Nishi S."/>
            <person name="Hori S."/>
            <person name="Arai W."/>
            <person name="Tsubouchi T."/>
            <person name="Morono Y."/>
            <person name="Uchiyama I."/>
            <person name="Ito T."/>
            <person name="Fujiyama A."/>
            <person name="Inagaki F."/>
            <person name="Takami H."/>
        </authorList>
    </citation>
    <scope>NUCLEOTIDE SEQUENCE</scope>
    <source>
        <strain evidence="2">Expedition CK06-06</strain>
    </source>
</reference>
<evidence type="ECO:0000259" key="1">
    <source>
        <dbReference type="Pfam" id="PF12762"/>
    </source>
</evidence>
<accession>X1V4I9</accession>
<feature type="non-terminal residue" evidence="2">
    <location>
        <position position="135"/>
    </location>
</feature>